<dbReference type="GO" id="GO:0004252">
    <property type="term" value="F:serine-type endopeptidase activity"/>
    <property type="evidence" value="ECO:0007669"/>
    <property type="project" value="TreeGrafter"/>
</dbReference>
<gene>
    <name evidence="7" type="ORF">EKH83_02100</name>
</gene>
<proteinExistence type="inferred from homology"/>
<dbReference type="GO" id="GO:0006508">
    <property type="term" value="P:proteolysis"/>
    <property type="evidence" value="ECO:0007669"/>
    <property type="project" value="UniProtKB-KW"/>
</dbReference>
<evidence type="ECO:0000256" key="4">
    <source>
        <dbReference type="ARBA" id="ARBA00022801"/>
    </source>
</evidence>
<evidence type="ECO:0000313" key="7">
    <source>
        <dbReference type="EMBL" id="RXF72536.1"/>
    </source>
</evidence>
<dbReference type="FunFam" id="3.40.50.1820:FF:000028">
    <property type="entry name" value="S9 family peptidase"/>
    <property type="match status" value="1"/>
</dbReference>
<dbReference type="Gene3D" id="3.40.50.1820">
    <property type="entry name" value="alpha/beta hydrolase"/>
    <property type="match status" value="1"/>
</dbReference>
<dbReference type="PANTHER" id="PTHR42776">
    <property type="entry name" value="SERINE PEPTIDASE S9 FAMILY MEMBER"/>
    <property type="match status" value="1"/>
</dbReference>
<dbReference type="EMBL" id="RXOC01000001">
    <property type="protein sequence ID" value="RXF72536.1"/>
    <property type="molecule type" value="Genomic_DNA"/>
</dbReference>
<evidence type="ECO:0000256" key="3">
    <source>
        <dbReference type="ARBA" id="ARBA00022729"/>
    </source>
</evidence>
<dbReference type="Pfam" id="PF07676">
    <property type="entry name" value="PD40"/>
    <property type="match status" value="3"/>
</dbReference>
<dbReference type="AlphaFoldDB" id="A0A4Q0MHQ9"/>
<keyword evidence="4" id="KW-0378">Hydrolase</keyword>
<organism evidence="7 8">
    <name type="scientific">Arcticibacter tournemirensis</name>
    <dbReference type="NCBI Taxonomy" id="699437"/>
    <lineage>
        <taxon>Bacteria</taxon>
        <taxon>Pseudomonadati</taxon>
        <taxon>Bacteroidota</taxon>
        <taxon>Sphingobacteriia</taxon>
        <taxon>Sphingobacteriales</taxon>
        <taxon>Sphingobacteriaceae</taxon>
        <taxon>Arcticibacter</taxon>
    </lineage>
</organism>
<evidence type="ECO:0000256" key="1">
    <source>
        <dbReference type="ARBA" id="ARBA00010040"/>
    </source>
</evidence>
<dbReference type="RefSeq" id="WP_128767720.1">
    <property type="nucleotide sequence ID" value="NZ_RXOC01000001.1"/>
</dbReference>
<comment type="caution">
    <text evidence="7">The sequence shown here is derived from an EMBL/GenBank/DDBJ whole genome shotgun (WGS) entry which is preliminary data.</text>
</comment>
<dbReference type="Gene3D" id="2.120.10.30">
    <property type="entry name" value="TolB, C-terminal domain"/>
    <property type="match status" value="2"/>
</dbReference>
<evidence type="ECO:0000313" key="8">
    <source>
        <dbReference type="Proteomes" id="UP000290848"/>
    </source>
</evidence>
<keyword evidence="5" id="KW-0720">Serine protease</keyword>
<accession>A0A4Q0MHQ9</accession>
<keyword evidence="2" id="KW-0645">Protease</keyword>
<comment type="similarity">
    <text evidence="1">Belongs to the peptidase S9C family.</text>
</comment>
<dbReference type="Proteomes" id="UP000290848">
    <property type="component" value="Unassembled WGS sequence"/>
</dbReference>
<dbReference type="SUPFAM" id="SSF53474">
    <property type="entry name" value="alpha/beta-Hydrolases"/>
    <property type="match status" value="1"/>
</dbReference>
<dbReference type="Pfam" id="PF00326">
    <property type="entry name" value="Peptidase_S9"/>
    <property type="match status" value="1"/>
</dbReference>
<dbReference type="PANTHER" id="PTHR42776:SF13">
    <property type="entry name" value="DIPEPTIDYL-PEPTIDASE 5"/>
    <property type="match status" value="1"/>
</dbReference>
<sequence length="678" mass="77052">MKKMLSTGLILAFCMVKGQDRMTPELLWKLGRVSGETISADGKSVLFGVTRYNMNENKGERDLYSVSVNGGSVKQLTNAAGGESIVYTDAKNGQLFYLYKGQIWKMNADGTSKQQLTNHEGGLNNVRFSPDGKHILFSAEVQVLKILGKDRHPELSKSEAFVFDDLSYRHWDTWEDGKFQHIFYAGFNDGKIGLPKDIMKDEPYDCPQMPFGGSEDALWSPDGKFIVYVAKKKLGKEYAKSTNTDIYFYDLISERTTNLTEGIGGYDTNPSFNKDGSRMAWLSMNEDGYESDKNDILVYDFKTLKTHNLTREWDGTVASWQWSNDGSKIYFLAAVKGTEQLFEITGISDLNKYNIKNLKQLTKGVFDINSIVGQSGNNLIVSRTDMNHAAELYRVDLRSRTLSQLTFTNKDIYDNISLSKVEERHIKTTDNKDMLAWVIYPPDFDPSKKYPTLLYCQGGPQSALTQFYSFRWNFQLMAANGYIIIAPNRRGMPGHGIEWNEAISGDWGGQPIRDYLSAIDDIIKEPYVDKNRLGAVGASYGGYSVYMLAGVHENRFKTFIAHDGLFDLRSWYGTTEELWFANKDIGGPYWGPNPPDSYKHSSPIEHADKWNTPIMIVQGGTDYRVPVEQGLEAFQLAQLKDIKSRLLYLPNENHWVIGAQNAIVWQREFFKWLTETLH</sequence>
<name>A0A4Q0MHQ9_9SPHI</name>
<evidence type="ECO:0000256" key="5">
    <source>
        <dbReference type="ARBA" id="ARBA00022825"/>
    </source>
</evidence>
<protein>
    <submittedName>
        <fullName evidence="7">S9 family peptidase</fullName>
    </submittedName>
</protein>
<evidence type="ECO:0000256" key="2">
    <source>
        <dbReference type="ARBA" id="ARBA00022670"/>
    </source>
</evidence>
<reference evidence="7 8" key="1">
    <citation type="submission" date="2018-12" db="EMBL/GenBank/DDBJ databases">
        <title>The Draft Genome Sequence of the Soil Bacterium Pedobacter tournemirensis R1.</title>
        <authorList>
            <person name="He J."/>
        </authorList>
    </citation>
    <scope>NUCLEOTIDE SEQUENCE [LARGE SCALE GENOMIC DNA]</scope>
    <source>
        <strain evidence="7 8">R1</strain>
    </source>
</reference>
<dbReference type="InterPro" id="IPR011042">
    <property type="entry name" value="6-blade_b-propeller_TolB-like"/>
</dbReference>
<keyword evidence="3" id="KW-0732">Signal</keyword>
<dbReference type="InterPro" id="IPR001375">
    <property type="entry name" value="Peptidase_S9_cat"/>
</dbReference>
<dbReference type="InterPro" id="IPR029058">
    <property type="entry name" value="AB_hydrolase_fold"/>
</dbReference>
<evidence type="ECO:0000259" key="6">
    <source>
        <dbReference type="Pfam" id="PF00326"/>
    </source>
</evidence>
<dbReference type="SUPFAM" id="SSF82171">
    <property type="entry name" value="DPP6 N-terminal domain-like"/>
    <property type="match status" value="1"/>
</dbReference>
<feature type="domain" description="Peptidase S9 prolyl oligopeptidase catalytic" evidence="6">
    <location>
        <begin position="469"/>
        <end position="677"/>
    </location>
</feature>
<dbReference type="InterPro" id="IPR011659">
    <property type="entry name" value="WD40"/>
</dbReference>